<dbReference type="STRING" id="101091.A0A1C7NBP5"/>
<dbReference type="InterPro" id="IPR011992">
    <property type="entry name" value="EF-hand-dom_pair"/>
</dbReference>
<dbReference type="SUPFAM" id="SSF53474">
    <property type="entry name" value="alpha/beta-Hydrolases"/>
    <property type="match status" value="1"/>
</dbReference>
<evidence type="ECO:0000256" key="1">
    <source>
        <dbReference type="ARBA" id="ARBA00004125"/>
    </source>
</evidence>
<keyword evidence="10" id="KW-0472">Membrane</keyword>
<evidence type="ECO:0000256" key="9">
    <source>
        <dbReference type="ARBA" id="ARBA00022840"/>
    </source>
</evidence>
<evidence type="ECO:0000256" key="2">
    <source>
        <dbReference type="ARBA" id="ARBA00004413"/>
    </source>
</evidence>
<feature type="domain" description="Dynamin-type G" evidence="13">
    <location>
        <begin position="421"/>
        <end position="658"/>
    </location>
</feature>
<dbReference type="Gene3D" id="1.10.238.10">
    <property type="entry name" value="EF-hand"/>
    <property type="match status" value="1"/>
</dbReference>
<dbReference type="SMART" id="SM00027">
    <property type="entry name" value="EH"/>
    <property type="match status" value="1"/>
</dbReference>
<keyword evidence="8" id="KW-0106">Calcium</keyword>
<dbReference type="Proteomes" id="UP000093000">
    <property type="component" value="Unassembled WGS sequence"/>
</dbReference>
<dbReference type="Pfam" id="PF12763">
    <property type="entry name" value="EH"/>
    <property type="match status" value="1"/>
</dbReference>
<dbReference type="PANTHER" id="PTHR11216:SF31">
    <property type="entry name" value="AT21416P"/>
    <property type="match status" value="1"/>
</dbReference>
<dbReference type="SMART" id="SM00054">
    <property type="entry name" value="EFh"/>
    <property type="match status" value="1"/>
</dbReference>
<dbReference type="OrthoDB" id="1716625at2759"/>
<keyword evidence="5" id="KW-0479">Metal-binding</keyword>
<dbReference type="GO" id="GO:0005524">
    <property type="term" value="F:ATP binding"/>
    <property type="evidence" value="ECO:0007669"/>
    <property type="project" value="UniProtKB-KW"/>
</dbReference>
<dbReference type="InterPro" id="IPR045063">
    <property type="entry name" value="Dynamin_N"/>
</dbReference>
<dbReference type="AlphaFoldDB" id="A0A1C7NBP5"/>
<dbReference type="Pfam" id="PF00350">
    <property type="entry name" value="Dynamin_N"/>
    <property type="match status" value="1"/>
</dbReference>
<dbReference type="CDD" id="cd09913">
    <property type="entry name" value="EHD"/>
    <property type="match status" value="1"/>
</dbReference>
<keyword evidence="3" id="KW-1003">Cell membrane</keyword>
<dbReference type="SUPFAM" id="SSF52540">
    <property type="entry name" value="P-loop containing nucleoside triphosphate hydrolases"/>
    <property type="match status" value="1"/>
</dbReference>
<evidence type="ECO:0000313" key="14">
    <source>
        <dbReference type="EMBL" id="OBZ84764.1"/>
    </source>
</evidence>
<dbReference type="InParanoid" id="A0A1C7NBP5"/>
<comment type="caution">
    <text evidence="14">The sequence shown here is derived from an EMBL/GenBank/DDBJ whole genome shotgun (WGS) entry which is preliminary data.</text>
</comment>
<dbReference type="PROSITE" id="PS00018">
    <property type="entry name" value="EF_HAND_1"/>
    <property type="match status" value="1"/>
</dbReference>
<dbReference type="GO" id="GO:0010008">
    <property type="term" value="C:endosome membrane"/>
    <property type="evidence" value="ECO:0007669"/>
    <property type="project" value="UniProtKB-SubCell"/>
</dbReference>
<comment type="subcellular location">
    <subcellularLocation>
        <location evidence="2">Cell membrane</location>
        <topology evidence="2">Peripheral membrane protein</topology>
        <orientation evidence="2">Cytoplasmic side</orientation>
    </subcellularLocation>
    <subcellularLocation>
        <location evidence="1">Endosome membrane</location>
        <topology evidence="1">Peripheral membrane protein</topology>
        <orientation evidence="1">Cytoplasmic side</orientation>
    </subcellularLocation>
</comment>
<dbReference type="Gene3D" id="3.40.50.300">
    <property type="entry name" value="P-loop containing nucleotide triphosphate hydrolases"/>
    <property type="match status" value="1"/>
</dbReference>
<dbReference type="InterPro" id="IPR000261">
    <property type="entry name" value="EH_dom"/>
</dbReference>
<dbReference type="PROSITE" id="PS50222">
    <property type="entry name" value="EF_HAND_2"/>
    <property type="match status" value="1"/>
</dbReference>
<dbReference type="InterPro" id="IPR018247">
    <property type="entry name" value="EF_Hand_1_Ca_BS"/>
</dbReference>
<protein>
    <submittedName>
        <fullName evidence="14">EH domain-containing protein 4</fullName>
    </submittedName>
</protein>
<keyword evidence="9" id="KW-0067">ATP-binding</keyword>
<dbReference type="InterPro" id="IPR029058">
    <property type="entry name" value="AB_hydrolase_fold"/>
</dbReference>
<dbReference type="InterPro" id="IPR030381">
    <property type="entry name" value="G_DYNAMIN_dom"/>
</dbReference>
<keyword evidence="4" id="KW-0597">Phosphoprotein</keyword>
<dbReference type="GO" id="GO:0005509">
    <property type="term" value="F:calcium ion binding"/>
    <property type="evidence" value="ECO:0007669"/>
    <property type="project" value="InterPro"/>
</dbReference>
<dbReference type="InterPro" id="IPR027417">
    <property type="entry name" value="P-loop_NTPase"/>
</dbReference>
<evidence type="ECO:0000313" key="15">
    <source>
        <dbReference type="Proteomes" id="UP000093000"/>
    </source>
</evidence>
<dbReference type="Gene3D" id="1.10.268.20">
    <property type="match status" value="1"/>
</dbReference>
<accession>A0A1C7NBP5</accession>
<sequence length="889" mass="101614">MRLLSLTQISLQMHHTILKKVRQKSTMATMEPIVMYPRRVKTMKIVHSTQEPEYNKRGLQMPVTPCYVPPRAPIVLCHGLYGFDKIGPDALPFFQIQYWGGIENELAKLGAKVIVTKVPSTGSIWDRAQTLHSILTSIMEGQPLNFVAHSMGGLDCRYLISHIPNRNYKVNSLTTISTPHQGSPVMDWFRDNVGVGMAGLLATAFEKSQSVPPALLVPLLKSNGQNSYLSWPLLSNYNRLFQHVIRLLDTEAYHNLSTDYCKHHFNPHTPNDPNVAYYSYGAHAKFPSWSLFNLPSQWIQEKEGLNDGLVSVESAKWGQYIKTLEADHWDLNGQRYRWRYAKPFRDSTKFDTIGFYMELATHLYREERQGSSPSSSQMFEDDEYAKVIEGIKRIYKQKIKPLEVTYNFEGFHSAPLTDSDIEAKPIVLLIGQYSTGKTTFIRYLLDKAYPGEHIGVEPTTDRFVSVMYGSEERVIPGNAAAVNQDLPFRGLNRFGQSFLSRFQVSQTNSPVLENMTIIDTPGILAGDKQLVERGYDFTQVIEWFAERADLILLMFDSHKLDISNEFKLAIHSLRGQEEKVRVVLNKSDMVSQQQLMRVYGAMMWSLGKVVQTPEVMRVYLSSFWTEKPPNSFEDCRELIEAESKDLLRDLKELRRNAAIRKINEIVKRARLARVHALIISHLKKEMPSMFGKKKKQETLLKNLGAEFGKIQQRYHLPAGDFPNPERFKQNLALYDMDKFKSLKEDLIERVDEALSNDLPGLMSQFPTMNPELQQSERNPFQASVMPGPGEVPPSYWHFESIDKGAYLPRFHQLGPREGKVSGSEVKPILMESGLGNDQLAQIWRLSDFDNDGYMDIDEFCIAMHLIKAVQNGAQLPEKLPATLMPNRKF</sequence>
<evidence type="ECO:0000256" key="3">
    <source>
        <dbReference type="ARBA" id="ARBA00022475"/>
    </source>
</evidence>
<evidence type="ECO:0000256" key="7">
    <source>
        <dbReference type="ARBA" id="ARBA00022753"/>
    </source>
</evidence>
<dbReference type="Pfam" id="PF18150">
    <property type="entry name" value="DUF5600"/>
    <property type="match status" value="1"/>
</dbReference>
<dbReference type="SUPFAM" id="SSF47473">
    <property type="entry name" value="EF-hand"/>
    <property type="match status" value="1"/>
</dbReference>
<dbReference type="PROSITE" id="PS50031">
    <property type="entry name" value="EH"/>
    <property type="match status" value="1"/>
</dbReference>
<evidence type="ECO:0000256" key="8">
    <source>
        <dbReference type="ARBA" id="ARBA00022837"/>
    </source>
</evidence>
<keyword evidence="6" id="KW-0547">Nucleotide-binding</keyword>
<dbReference type="EMBL" id="LUGH01000472">
    <property type="protein sequence ID" value="OBZ84764.1"/>
    <property type="molecule type" value="Genomic_DNA"/>
</dbReference>
<proteinExistence type="predicted"/>
<evidence type="ECO:0000259" key="12">
    <source>
        <dbReference type="PROSITE" id="PS50222"/>
    </source>
</evidence>
<feature type="domain" description="EH" evidence="11">
    <location>
        <begin position="802"/>
        <end position="889"/>
    </location>
</feature>
<evidence type="ECO:0000256" key="5">
    <source>
        <dbReference type="ARBA" id="ARBA00022723"/>
    </source>
</evidence>
<evidence type="ECO:0000259" key="13">
    <source>
        <dbReference type="PROSITE" id="PS51718"/>
    </source>
</evidence>
<gene>
    <name evidence="14" type="primary">Ehd4</name>
    <name evidence="14" type="ORF">A0J61_07183</name>
</gene>
<dbReference type="PANTHER" id="PTHR11216">
    <property type="entry name" value="EH DOMAIN"/>
    <property type="match status" value="1"/>
</dbReference>
<dbReference type="GO" id="GO:0006897">
    <property type="term" value="P:endocytosis"/>
    <property type="evidence" value="ECO:0007669"/>
    <property type="project" value="TreeGrafter"/>
</dbReference>
<keyword evidence="15" id="KW-1185">Reference proteome</keyword>
<name>A0A1C7NBP5_9FUNG</name>
<reference evidence="14 15" key="1">
    <citation type="submission" date="2016-03" db="EMBL/GenBank/DDBJ databases">
        <title>Choanephora cucurbitarum.</title>
        <authorList>
            <person name="Min B."/>
            <person name="Park H."/>
            <person name="Park J.-H."/>
            <person name="Shin H.-D."/>
            <person name="Choi I.-G."/>
        </authorList>
    </citation>
    <scope>NUCLEOTIDE SEQUENCE [LARGE SCALE GENOMIC DNA]</scope>
    <source>
        <strain evidence="14 15">KUS-F28377</strain>
    </source>
</reference>
<organism evidence="14 15">
    <name type="scientific">Choanephora cucurbitarum</name>
    <dbReference type="NCBI Taxonomy" id="101091"/>
    <lineage>
        <taxon>Eukaryota</taxon>
        <taxon>Fungi</taxon>
        <taxon>Fungi incertae sedis</taxon>
        <taxon>Mucoromycota</taxon>
        <taxon>Mucoromycotina</taxon>
        <taxon>Mucoromycetes</taxon>
        <taxon>Mucorales</taxon>
        <taxon>Mucorineae</taxon>
        <taxon>Choanephoraceae</taxon>
        <taxon>Choanephoroideae</taxon>
        <taxon>Choanephora</taxon>
    </lineage>
</organism>
<dbReference type="Gene3D" id="3.40.50.1820">
    <property type="entry name" value="alpha/beta hydrolase"/>
    <property type="match status" value="1"/>
</dbReference>
<dbReference type="CDD" id="cd00052">
    <property type="entry name" value="EH"/>
    <property type="match status" value="1"/>
</dbReference>
<evidence type="ECO:0000256" key="4">
    <source>
        <dbReference type="ARBA" id="ARBA00022553"/>
    </source>
</evidence>
<dbReference type="Pfam" id="PF16880">
    <property type="entry name" value="EHD_N"/>
    <property type="match status" value="1"/>
</dbReference>
<dbReference type="InterPro" id="IPR031692">
    <property type="entry name" value="EHD_N"/>
</dbReference>
<dbReference type="GO" id="GO:0016197">
    <property type="term" value="P:endosomal transport"/>
    <property type="evidence" value="ECO:0007669"/>
    <property type="project" value="TreeGrafter"/>
</dbReference>
<dbReference type="FunFam" id="3.40.50.300:FF:000147">
    <property type="entry name" value="EH domain-containing protein 1"/>
    <property type="match status" value="1"/>
</dbReference>
<evidence type="ECO:0000256" key="6">
    <source>
        <dbReference type="ARBA" id="ARBA00022741"/>
    </source>
</evidence>
<feature type="domain" description="EF-hand" evidence="12">
    <location>
        <begin position="834"/>
        <end position="869"/>
    </location>
</feature>
<evidence type="ECO:0000259" key="11">
    <source>
        <dbReference type="PROSITE" id="PS50031"/>
    </source>
</evidence>
<dbReference type="GO" id="GO:0005886">
    <property type="term" value="C:plasma membrane"/>
    <property type="evidence" value="ECO:0007669"/>
    <property type="project" value="UniProtKB-SubCell"/>
</dbReference>
<dbReference type="GO" id="GO:0005525">
    <property type="term" value="F:GTP binding"/>
    <property type="evidence" value="ECO:0007669"/>
    <property type="project" value="InterPro"/>
</dbReference>
<dbReference type="InterPro" id="IPR002048">
    <property type="entry name" value="EF_hand_dom"/>
</dbReference>
<dbReference type="PROSITE" id="PS51718">
    <property type="entry name" value="G_DYNAMIN_2"/>
    <property type="match status" value="1"/>
</dbReference>
<keyword evidence="7" id="KW-0967">Endosome</keyword>
<evidence type="ECO:0000256" key="10">
    <source>
        <dbReference type="ARBA" id="ARBA00023136"/>
    </source>
</evidence>
<dbReference type="InterPro" id="IPR040990">
    <property type="entry name" value="DUF5600"/>
</dbReference>